<dbReference type="InterPro" id="IPR011051">
    <property type="entry name" value="RmlC_Cupin_sf"/>
</dbReference>
<proteinExistence type="predicted"/>
<comment type="caution">
    <text evidence="6">The sequence shown here is derived from an EMBL/GenBank/DDBJ whole genome shotgun (WGS) entry which is preliminary data.</text>
</comment>
<evidence type="ECO:0000259" key="5">
    <source>
        <dbReference type="PROSITE" id="PS01124"/>
    </source>
</evidence>
<reference evidence="6 7" key="1">
    <citation type="submission" date="2020-06" db="EMBL/GenBank/DDBJ databases">
        <authorList>
            <person name="Chanama M."/>
        </authorList>
    </citation>
    <scope>NUCLEOTIDE SEQUENCE [LARGE SCALE GENOMIC DNA]</scope>
    <source>
        <strain evidence="6 7">TBRC6557</strain>
    </source>
</reference>
<keyword evidence="1" id="KW-0805">Transcription regulation</keyword>
<dbReference type="PANTHER" id="PTHR46796">
    <property type="entry name" value="HTH-TYPE TRANSCRIPTIONAL ACTIVATOR RHAS-RELATED"/>
    <property type="match status" value="1"/>
</dbReference>
<dbReference type="InterPro" id="IPR014710">
    <property type="entry name" value="RmlC-like_jellyroll"/>
</dbReference>
<dbReference type="Gene3D" id="1.10.10.60">
    <property type="entry name" value="Homeodomain-like"/>
    <property type="match status" value="2"/>
</dbReference>
<dbReference type="SUPFAM" id="SSF46689">
    <property type="entry name" value="Homeodomain-like"/>
    <property type="match status" value="2"/>
</dbReference>
<evidence type="ECO:0000256" key="4">
    <source>
        <dbReference type="SAM" id="MobiDB-lite"/>
    </source>
</evidence>
<protein>
    <submittedName>
        <fullName evidence="6">AraC family transcriptional regulator</fullName>
    </submittedName>
</protein>
<dbReference type="Pfam" id="PF12852">
    <property type="entry name" value="Cupin_6"/>
    <property type="match status" value="1"/>
</dbReference>
<evidence type="ECO:0000256" key="1">
    <source>
        <dbReference type="ARBA" id="ARBA00023015"/>
    </source>
</evidence>
<dbReference type="InterPro" id="IPR050204">
    <property type="entry name" value="AraC_XylS_family_regulators"/>
</dbReference>
<keyword evidence="2" id="KW-0238">DNA-binding</keyword>
<dbReference type="SUPFAM" id="SSF51182">
    <property type="entry name" value="RmlC-like cupins"/>
    <property type="match status" value="1"/>
</dbReference>
<evidence type="ECO:0000256" key="2">
    <source>
        <dbReference type="ARBA" id="ARBA00023125"/>
    </source>
</evidence>
<name>A0A7Y6M9U8_9ACTN</name>
<dbReference type="SMART" id="SM00342">
    <property type="entry name" value="HTH_ARAC"/>
    <property type="match status" value="1"/>
</dbReference>
<organism evidence="6 7">
    <name type="scientific">Nonomuraea rhodomycinica</name>
    <dbReference type="NCBI Taxonomy" id="1712872"/>
    <lineage>
        <taxon>Bacteria</taxon>
        <taxon>Bacillati</taxon>
        <taxon>Actinomycetota</taxon>
        <taxon>Actinomycetes</taxon>
        <taxon>Streptosporangiales</taxon>
        <taxon>Streptosporangiaceae</taxon>
        <taxon>Nonomuraea</taxon>
    </lineage>
</organism>
<dbReference type="RefSeq" id="WP_175598413.1">
    <property type="nucleotide sequence ID" value="NZ_JABWGO010000001.1"/>
</dbReference>
<evidence type="ECO:0000256" key="3">
    <source>
        <dbReference type="ARBA" id="ARBA00023163"/>
    </source>
</evidence>
<dbReference type="InterPro" id="IPR018060">
    <property type="entry name" value="HTH_AraC"/>
</dbReference>
<gene>
    <name evidence="6" type="ORF">HT134_01360</name>
</gene>
<evidence type="ECO:0000313" key="7">
    <source>
        <dbReference type="Proteomes" id="UP000546126"/>
    </source>
</evidence>
<dbReference type="GO" id="GO:0003700">
    <property type="term" value="F:DNA-binding transcription factor activity"/>
    <property type="evidence" value="ECO:0007669"/>
    <property type="project" value="InterPro"/>
</dbReference>
<dbReference type="GO" id="GO:0043565">
    <property type="term" value="F:sequence-specific DNA binding"/>
    <property type="evidence" value="ECO:0007669"/>
    <property type="project" value="InterPro"/>
</dbReference>
<dbReference type="AlphaFoldDB" id="A0A7Y6M9U8"/>
<dbReference type="InterPro" id="IPR009057">
    <property type="entry name" value="Homeodomain-like_sf"/>
</dbReference>
<dbReference type="InterPro" id="IPR032783">
    <property type="entry name" value="AraC_lig"/>
</dbReference>
<dbReference type="PANTHER" id="PTHR46796:SF7">
    <property type="entry name" value="ARAC FAMILY TRANSCRIPTIONAL REGULATOR"/>
    <property type="match status" value="1"/>
</dbReference>
<feature type="domain" description="HTH araC/xylS-type" evidence="5">
    <location>
        <begin position="209"/>
        <end position="307"/>
    </location>
</feature>
<dbReference type="EMBL" id="JABWGO010000001">
    <property type="protein sequence ID" value="NUW38779.1"/>
    <property type="molecule type" value="Genomic_DNA"/>
</dbReference>
<keyword evidence="3" id="KW-0804">Transcription</keyword>
<dbReference type="Pfam" id="PF12833">
    <property type="entry name" value="HTH_18"/>
    <property type="match status" value="1"/>
</dbReference>
<evidence type="ECO:0000313" key="6">
    <source>
        <dbReference type="EMBL" id="NUW38779.1"/>
    </source>
</evidence>
<dbReference type="Proteomes" id="UP000546126">
    <property type="component" value="Unassembled WGS sequence"/>
</dbReference>
<dbReference type="PROSITE" id="PS01124">
    <property type="entry name" value="HTH_ARAC_FAMILY_2"/>
    <property type="match status" value="1"/>
</dbReference>
<accession>A0A7Y6M9U8</accession>
<sequence>MDGDLLSELLAPLRLRGVFHSRWSARAPWGVAGERESCALVHYVQAGACTVELPGHEPVRLRTGDLAVFPHGSAHRLADTPGRATVPLESVLPARRPGATRTVRIDGPGVETVMLCGGLHYDAAAASPLYRALPAVLVLDRATLAGQPLLGGTLDGLAGEWDQDEPGQALVALRAFELVFVLALRAALGDGGTSAGRPVLRALRHPAVGAALLAVQTRFGEPWTVETLAAEAGMSRSAFAATFRRLVGEAPMRHLTARRMQEAARLLEETALPHDAIARRVGYGSVVGFHLAFRQWYGTTPGGHRRRAPEPGRPAAAHPW</sequence>
<dbReference type="Gene3D" id="2.60.120.10">
    <property type="entry name" value="Jelly Rolls"/>
    <property type="match status" value="1"/>
</dbReference>
<feature type="region of interest" description="Disordered" evidence="4">
    <location>
        <begin position="300"/>
        <end position="320"/>
    </location>
</feature>
<keyword evidence="7" id="KW-1185">Reference proteome</keyword>